<dbReference type="GO" id="GO:0071039">
    <property type="term" value="P:nuclear polyadenylation-dependent CUT catabolic process"/>
    <property type="evidence" value="ECO:0007669"/>
    <property type="project" value="TreeGrafter"/>
</dbReference>
<dbReference type="CDD" id="cd06147">
    <property type="entry name" value="Rrp6p_like_exo"/>
    <property type="match status" value="1"/>
</dbReference>
<feature type="region of interest" description="Disordered" evidence="6">
    <location>
        <begin position="689"/>
        <end position="755"/>
    </location>
</feature>
<dbReference type="OrthoDB" id="2250022at2759"/>
<sequence length="867" mass="97793">MEMELPPSESVEKKAEALESLISGPLASSVSTLLSCSRGIPYGKDFHFYNNFDEFKLPAREIASKAESSLGGIASSIYLWGSRKPPPPPNELDEAYEWLVNLNDDLLEKFGVSMDDFRSFREKQERNGEAADSGDGFQLVCGKKKKRGIVQKQERDEGFSASSGIKMVSRDKKATAARAKVPFHLPNIPKPQTEFNILVNNRNTPFEHVWLEMSEDNSRFVHPLEKLSVLDFIDRDIIEDEITKPLSLESTPFKLVEGLRELKELAAKLHEVDEFAVDLEHNQYRSFLGLTCLMQISTRTEDFIVDTLKLRVHIGPYLREVFKDPLKRKVMHGADRDILWLQRDFGIYVCNLFDTGQGSRLLQLERNSLEYLLRHFCGVEANKEYQNADWRLRPLPDEMIKYAREDTHYLLHIYDLMRCRLLSLSSDENDLLLEVYKRSSEVCMQLYEKEILTDTSYRYIYGLSEADFDSKQLAIVAGLCEWRDKVAREEDESTGYILPNKAVLEIARQMPQSAGNLRRLVKSKHQYVERHLNAVSSIIKNAIANSSAFESIAEEIRKERIEALAMHISKAENLDSVDQIASVGRFQEEKQITELSFLETGHCDTVGTVKRELIENGTSSSSERTKDVAPTASVQVMKKPARAFGALFGNSSKGKTKPLKGNDSEQEKNENKVEQIKASVILPFFSFPSEDNIPETSPTKNVVPTLTVPSPDQRSKTPTMEEVIPLENGTDGSDSPAESPKTVDSPNGDADATETSMSLTDLSSGFQQCSQFIYERSSLQANDRPSQLLPFDYSTARKTMQFGEEIGGEDDGGGGMIDGVRPASRGAKEGFLSSRNNGERRERERGNQPRRRQAFPPSGNRSTTYRC</sequence>
<dbReference type="Gene3D" id="1.10.150.80">
    <property type="entry name" value="HRDC domain"/>
    <property type="match status" value="1"/>
</dbReference>
<feature type="compositionally biased region" description="Polar residues" evidence="6">
    <location>
        <begin position="694"/>
        <end position="718"/>
    </location>
</feature>
<dbReference type="GO" id="GO:0080188">
    <property type="term" value="P:gene silencing by siRNA-directed DNA methylation"/>
    <property type="evidence" value="ECO:0007669"/>
    <property type="project" value="UniProtKB-ARBA"/>
</dbReference>
<keyword evidence="5" id="KW-0539">Nucleus</keyword>
<dbReference type="InterPro" id="IPR012337">
    <property type="entry name" value="RNaseH-like_sf"/>
</dbReference>
<dbReference type="AlphaFoldDB" id="A0A2I0WJA5"/>
<dbReference type="STRING" id="906689.A0A2I0WJA5"/>
<keyword evidence="4 8" id="KW-0269">Exonuclease</keyword>
<name>A0A2I0WJA5_9ASPA</name>
<dbReference type="PANTHER" id="PTHR12124:SF47">
    <property type="entry name" value="EXOSOME COMPONENT 10"/>
    <property type="match status" value="1"/>
</dbReference>
<feature type="compositionally biased region" description="Basic and acidic residues" evidence="6">
    <location>
        <begin position="837"/>
        <end position="847"/>
    </location>
</feature>
<dbReference type="InterPro" id="IPR010997">
    <property type="entry name" value="HRDC-like_sf"/>
</dbReference>
<evidence type="ECO:0000256" key="2">
    <source>
        <dbReference type="ARBA" id="ARBA00022722"/>
    </source>
</evidence>
<dbReference type="GO" id="GO:0000176">
    <property type="term" value="C:nuclear exosome (RNase complex)"/>
    <property type="evidence" value="ECO:0007669"/>
    <property type="project" value="TreeGrafter"/>
</dbReference>
<evidence type="ECO:0000313" key="9">
    <source>
        <dbReference type="Proteomes" id="UP000233837"/>
    </source>
</evidence>
<dbReference type="GO" id="GO:0071040">
    <property type="term" value="P:nuclear polyadenylation-dependent antisense transcript catabolic process"/>
    <property type="evidence" value="ECO:0007669"/>
    <property type="project" value="TreeGrafter"/>
</dbReference>
<dbReference type="FunFam" id="3.30.420.10:FF:000065">
    <property type="entry name" value="Protein RRP6-like 2 isoform A"/>
    <property type="match status" value="1"/>
</dbReference>
<evidence type="ECO:0000256" key="5">
    <source>
        <dbReference type="ARBA" id="ARBA00023242"/>
    </source>
</evidence>
<dbReference type="GO" id="GO:0071044">
    <property type="term" value="P:histone mRNA catabolic process"/>
    <property type="evidence" value="ECO:0007669"/>
    <property type="project" value="TreeGrafter"/>
</dbReference>
<dbReference type="GO" id="GO:0071051">
    <property type="term" value="P:poly(A)-dependent snoRNA 3'-end processing"/>
    <property type="evidence" value="ECO:0007669"/>
    <property type="project" value="TreeGrafter"/>
</dbReference>
<proteinExistence type="predicted"/>
<dbReference type="SUPFAM" id="SSF53098">
    <property type="entry name" value="Ribonuclease H-like"/>
    <property type="match status" value="1"/>
</dbReference>
<organism evidence="8 9">
    <name type="scientific">Dendrobium catenatum</name>
    <dbReference type="NCBI Taxonomy" id="906689"/>
    <lineage>
        <taxon>Eukaryota</taxon>
        <taxon>Viridiplantae</taxon>
        <taxon>Streptophyta</taxon>
        <taxon>Embryophyta</taxon>
        <taxon>Tracheophyta</taxon>
        <taxon>Spermatophyta</taxon>
        <taxon>Magnoliopsida</taxon>
        <taxon>Liliopsida</taxon>
        <taxon>Asparagales</taxon>
        <taxon>Orchidaceae</taxon>
        <taxon>Epidendroideae</taxon>
        <taxon>Malaxideae</taxon>
        <taxon>Dendrobiinae</taxon>
        <taxon>Dendrobium</taxon>
    </lineage>
</organism>
<evidence type="ECO:0000256" key="3">
    <source>
        <dbReference type="ARBA" id="ARBA00022801"/>
    </source>
</evidence>
<dbReference type="InterPro" id="IPR049559">
    <property type="entry name" value="Rrp6p-like_exo"/>
</dbReference>
<dbReference type="InterPro" id="IPR044876">
    <property type="entry name" value="HRDC_dom_sf"/>
</dbReference>
<dbReference type="GO" id="GO:0071035">
    <property type="term" value="P:nuclear polyadenylation-dependent rRNA catabolic process"/>
    <property type="evidence" value="ECO:0007669"/>
    <property type="project" value="TreeGrafter"/>
</dbReference>
<dbReference type="InterPro" id="IPR002121">
    <property type="entry name" value="HRDC_dom"/>
</dbReference>
<reference evidence="8 9" key="2">
    <citation type="journal article" date="2017" name="Nature">
        <title>The Apostasia genome and the evolution of orchids.</title>
        <authorList>
            <person name="Zhang G.Q."/>
            <person name="Liu K.W."/>
            <person name="Li Z."/>
            <person name="Lohaus R."/>
            <person name="Hsiao Y.Y."/>
            <person name="Niu S.C."/>
            <person name="Wang J.Y."/>
            <person name="Lin Y.C."/>
            <person name="Xu Q."/>
            <person name="Chen L.J."/>
            <person name="Yoshida K."/>
            <person name="Fujiwara S."/>
            <person name="Wang Z.W."/>
            <person name="Zhang Y.Q."/>
            <person name="Mitsuda N."/>
            <person name="Wang M."/>
            <person name="Liu G.H."/>
            <person name="Pecoraro L."/>
            <person name="Huang H.X."/>
            <person name="Xiao X.J."/>
            <person name="Lin M."/>
            <person name="Wu X.Y."/>
            <person name="Wu W.L."/>
            <person name="Chen Y.Y."/>
            <person name="Chang S.B."/>
            <person name="Sakamoto S."/>
            <person name="Ohme-Takagi M."/>
            <person name="Yagi M."/>
            <person name="Zeng S.J."/>
            <person name="Shen C.Y."/>
            <person name="Yeh C.M."/>
            <person name="Luo Y.B."/>
            <person name="Tsai W.C."/>
            <person name="Van de Peer Y."/>
            <person name="Liu Z.J."/>
        </authorList>
    </citation>
    <scope>NUCLEOTIDE SEQUENCE [LARGE SCALE GENOMIC DNA]</scope>
    <source>
        <tissue evidence="8">The whole plant</tissue>
    </source>
</reference>
<dbReference type="GO" id="GO:0000467">
    <property type="term" value="P:exonucleolytic trimming to generate mature 3'-end of 5.8S rRNA from tricistronic rRNA transcript (SSU-rRNA, 5.8S rRNA, LSU-rRNA)"/>
    <property type="evidence" value="ECO:0007669"/>
    <property type="project" value="InterPro"/>
</dbReference>
<dbReference type="SMART" id="SM00474">
    <property type="entry name" value="35EXOc"/>
    <property type="match status" value="1"/>
</dbReference>
<accession>A0A2I0WJA5</accession>
<dbReference type="Pfam" id="PF01612">
    <property type="entry name" value="DNA_pol_A_exo1"/>
    <property type="match status" value="1"/>
</dbReference>
<dbReference type="GO" id="GO:0005730">
    <property type="term" value="C:nucleolus"/>
    <property type="evidence" value="ECO:0007669"/>
    <property type="project" value="UniProtKB-ARBA"/>
</dbReference>
<gene>
    <name evidence="8" type="ORF">MA16_Dca015602</name>
</gene>
<keyword evidence="2" id="KW-0540">Nuclease</keyword>
<dbReference type="FunFam" id="1.10.150.80:FF:000001">
    <property type="entry name" value="Putative exosome component 10"/>
    <property type="match status" value="1"/>
</dbReference>
<keyword evidence="9" id="KW-1185">Reference proteome</keyword>
<dbReference type="Gene3D" id="3.30.420.10">
    <property type="entry name" value="Ribonuclease H-like superfamily/Ribonuclease H"/>
    <property type="match status" value="1"/>
</dbReference>
<dbReference type="InterPro" id="IPR002562">
    <property type="entry name" value="3'-5'_exonuclease_dom"/>
</dbReference>
<dbReference type="Pfam" id="PF00570">
    <property type="entry name" value="HRDC"/>
    <property type="match status" value="1"/>
</dbReference>
<evidence type="ECO:0000256" key="4">
    <source>
        <dbReference type="ARBA" id="ARBA00022839"/>
    </source>
</evidence>
<dbReference type="SUPFAM" id="SSF47819">
    <property type="entry name" value="HRDC-like"/>
    <property type="match status" value="1"/>
</dbReference>
<dbReference type="Proteomes" id="UP000233837">
    <property type="component" value="Unassembled WGS sequence"/>
</dbReference>
<dbReference type="GO" id="GO:0003727">
    <property type="term" value="F:single-stranded RNA binding"/>
    <property type="evidence" value="ECO:0007669"/>
    <property type="project" value="TreeGrafter"/>
</dbReference>
<dbReference type="GO" id="GO:0071037">
    <property type="term" value="P:nuclear polyadenylation-dependent snRNA catabolic process"/>
    <property type="evidence" value="ECO:0007669"/>
    <property type="project" value="TreeGrafter"/>
</dbReference>
<dbReference type="GO" id="GO:0071036">
    <property type="term" value="P:nuclear polyadenylation-dependent snoRNA catabolic process"/>
    <property type="evidence" value="ECO:0007669"/>
    <property type="project" value="TreeGrafter"/>
</dbReference>
<keyword evidence="3" id="KW-0378">Hydrolase</keyword>
<evidence type="ECO:0000313" key="8">
    <source>
        <dbReference type="EMBL" id="PKU75722.1"/>
    </source>
</evidence>
<reference evidence="8 9" key="1">
    <citation type="journal article" date="2016" name="Sci. Rep.">
        <title>The Dendrobium catenatum Lindl. genome sequence provides insights into polysaccharide synthase, floral development and adaptive evolution.</title>
        <authorList>
            <person name="Zhang G.Q."/>
            <person name="Xu Q."/>
            <person name="Bian C."/>
            <person name="Tsai W.C."/>
            <person name="Yeh C.M."/>
            <person name="Liu K.W."/>
            <person name="Yoshida K."/>
            <person name="Zhang L.S."/>
            <person name="Chang S.B."/>
            <person name="Chen F."/>
            <person name="Shi Y."/>
            <person name="Su Y.Y."/>
            <person name="Zhang Y.Q."/>
            <person name="Chen L.J."/>
            <person name="Yin Y."/>
            <person name="Lin M."/>
            <person name="Huang H."/>
            <person name="Deng H."/>
            <person name="Wang Z.W."/>
            <person name="Zhu S.L."/>
            <person name="Zhao X."/>
            <person name="Deng C."/>
            <person name="Niu S.C."/>
            <person name="Huang J."/>
            <person name="Wang M."/>
            <person name="Liu G.H."/>
            <person name="Yang H.J."/>
            <person name="Xiao X.J."/>
            <person name="Hsiao Y.Y."/>
            <person name="Wu W.L."/>
            <person name="Chen Y.Y."/>
            <person name="Mitsuda N."/>
            <person name="Ohme-Takagi M."/>
            <person name="Luo Y.B."/>
            <person name="Van de Peer Y."/>
            <person name="Liu Z.J."/>
        </authorList>
    </citation>
    <scope>NUCLEOTIDE SEQUENCE [LARGE SCALE GENOMIC DNA]</scope>
    <source>
        <tissue evidence="8">The whole plant</tissue>
    </source>
</reference>
<dbReference type="SMART" id="SM00341">
    <property type="entry name" value="HRDC"/>
    <property type="match status" value="1"/>
</dbReference>
<dbReference type="GO" id="GO:0071038">
    <property type="term" value="P:TRAMP-dependent tRNA surveillance pathway"/>
    <property type="evidence" value="ECO:0007669"/>
    <property type="project" value="TreeGrafter"/>
</dbReference>
<dbReference type="GO" id="GO:0000166">
    <property type="term" value="F:nucleotide binding"/>
    <property type="evidence" value="ECO:0007669"/>
    <property type="project" value="InterPro"/>
</dbReference>
<comment type="subcellular location">
    <subcellularLocation>
        <location evidence="1">Nucleus</location>
    </subcellularLocation>
</comment>
<feature type="compositionally biased region" description="Basic and acidic residues" evidence="6">
    <location>
        <begin position="660"/>
        <end position="672"/>
    </location>
</feature>
<protein>
    <submittedName>
        <fullName evidence="8">Exosome complex exonuclease RRP6</fullName>
    </submittedName>
</protein>
<evidence type="ECO:0000259" key="7">
    <source>
        <dbReference type="PROSITE" id="PS50967"/>
    </source>
</evidence>
<evidence type="ECO:0000256" key="1">
    <source>
        <dbReference type="ARBA" id="ARBA00004123"/>
    </source>
</evidence>
<feature type="region of interest" description="Disordered" evidence="6">
    <location>
        <begin position="804"/>
        <end position="867"/>
    </location>
</feature>
<dbReference type="GO" id="GO:0000175">
    <property type="term" value="F:3'-5'-RNA exonuclease activity"/>
    <property type="evidence" value="ECO:0007669"/>
    <property type="project" value="InterPro"/>
</dbReference>
<dbReference type="InterPro" id="IPR045092">
    <property type="entry name" value="Rrp6-like"/>
</dbReference>
<dbReference type="PANTHER" id="PTHR12124">
    <property type="entry name" value="POLYMYOSITIS/SCLERODERMA AUTOANTIGEN-RELATED"/>
    <property type="match status" value="1"/>
</dbReference>
<dbReference type="PROSITE" id="PS50967">
    <property type="entry name" value="HRDC"/>
    <property type="match status" value="1"/>
</dbReference>
<dbReference type="EMBL" id="KZ502577">
    <property type="protein sequence ID" value="PKU75722.1"/>
    <property type="molecule type" value="Genomic_DNA"/>
</dbReference>
<feature type="region of interest" description="Disordered" evidence="6">
    <location>
        <begin position="645"/>
        <end position="672"/>
    </location>
</feature>
<evidence type="ECO:0000256" key="6">
    <source>
        <dbReference type="SAM" id="MobiDB-lite"/>
    </source>
</evidence>
<dbReference type="InterPro" id="IPR036397">
    <property type="entry name" value="RNaseH_sf"/>
</dbReference>
<feature type="domain" description="HRDC" evidence="7">
    <location>
        <begin position="469"/>
        <end position="549"/>
    </location>
</feature>